<reference evidence="2" key="1">
    <citation type="submission" date="2014-11" db="EMBL/GenBank/DDBJ databases">
        <authorList>
            <person name="Otto D Thomas"/>
            <person name="Naeem Raeece"/>
        </authorList>
    </citation>
    <scope>NUCLEOTIDE SEQUENCE</scope>
</reference>
<feature type="compositionally biased region" description="Acidic residues" evidence="1">
    <location>
        <begin position="77"/>
        <end position="87"/>
    </location>
</feature>
<proteinExistence type="predicted"/>
<feature type="compositionally biased region" description="Basic and acidic residues" evidence="1">
    <location>
        <begin position="20"/>
        <end position="30"/>
    </location>
</feature>
<dbReference type="AlphaFoldDB" id="A0A0G4I0F1"/>
<accession>A0A0G4I0F1</accession>
<feature type="compositionally biased region" description="Polar residues" evidence="1">
    <location>
        <begin position="33"/>
        <end position="44"/>
    </location>
</feature>
<feature type="compositionally biased region" description="Basic and acidic residues" evidence="1">
    <location>
        <begin position="58"/>
        <end position="71"/>
    </location>
</feature>
<dbReference type="EMBL" id="CDMZ01004638">
    <property type="protein sequence ID" value="CEM50344.1"/>
    <property type="molecule type" value="Genomic_DNA"/>
</dbReference>
<evidence type="ECO:0000256" key="1">
    <source>
        <dbReference type="SAM" id="MobiDB-lite"/>
    </source>
</evidence>
<name>A0A0G4I0F1_9ALVE</name>
<dbReference type="VEuPathDB" id="CryptoDB:Cvel_9943"/>
<organism evidence="2">
    <name type="scientific">Chromera velia CCMP2878</name>
    <dbReference type="NCBI Taxonomy" id="1169474"/>
    <lineage>
        <taxon>Eukaryota</taxon>
        <taxon>Sar</taxon>
        <taxon>Alveolata</taxon>
        <taxon>Colpodellida</taxon>
        <taxon>Chromeraceae</taxon>
        <taxon>Chromera</taxon>
    </lineage>
</organism>
<protein>
    <submittedName>
        <fullName evidence="2">Uncharacterized protein</fullName>
    </submittedName>
</protein>
<sequence>MGGEDSKGSAEFRHIAEVIAERAESSERRRTQILHSSSGHTRPTGTLLGSLAHRRANWRREEKTKDTKRQGMGEGTGEGEDEEEEWK</sequence>
<feature type="region of interest" description="Disordered" evidence="1">
    <location>
        <begin position="20"/>
        <end position="87"/>
    </location>
</feature>
<gene>
    <name evidence="2" type="ORF">Cvel_9943</name>
</gene>
<evidence type="ECO:0000313" key="2">
    <source>
        <dbReference type="EMBL" id="CEM50344.1"/>
    </source>
</evidence>